<dbReference type="STRING" id="926567.TheveDRAFT_1787"/>
<feature type="region of interest" description="Disordered" evidence="1">
    <location>
        <begin position="317"/>
        <end position="341"/>
    </location>
</feature>
<dbReference type="NCBIfam" id="TIGR04332">
    <property type="entry name" value="gamma_Glu_sys"/>
    <property type="match status" value="1"/>
</dbReference>
<dbReference type="AlphaFoldDB" id="H0UR68"/>
<name>H0UR68_9BACT</name>
<dbReference type="EMBL" id="CM001377">
    <property type="protein sequence ID" value="EHM10905.1"/>
    <property type="molecule type" value="Genomic_DNA"/>
</dbReference>
<evidence type="ECO:0000313" key="3">
    <source>
        <dbReference type="Proteomes" id="UP000005730"/>
    </source>
</evidence>
<dbReference type="eggNOG" id="ENOG502Z9ES">
    <property type="taxonomic scope" value="Bacteria"/>
</dbReference>
<dbReference type="InterPro" id="IPR027602">
    <property type="entry name" value="PGA_system"/>
</dbReference>
<feature type="compositionally biased region" description="Basic and acidic residues" evidence="1">
    <location>
        <begin position="332"/>
        <end position="341"/>
    </location>
</feature>
<dbReference type="HOGENOM" id="CLU_056932_0_0_0"/>
<organism evidence="2 3">
    <name type="scientific">Thermanaerovibrio velox DSM 12556</name>
    <dbReference type="NCBI Taxonomy" id="926567"/>
    <lineage>
        <taxon>Bacteria</taxon>
        <taxon>Thermotogati</taxon>
        <taxon>Synergistota</taxon>
        <taxon>Synergistia</taxon>
        <taxon>Synergistales</taxon>
        <taxon>Synergistaceae</taxon>
        <taxon>Thermanaerovibrio</taxon>
    </lineage>
</organism>
<proteinExistence type="predicted"/>
<reference evidence="2 3" key="1">
    <citation type="submission" date="2011-10" db="EMBL/GenBank/DDBJ databases">
        <title>The Noncontiguous Finished genome of Thermanaerovibrio velox DSM 12556.</title>
        <authorList>
            <consortium name="US DOE Joint Genome Institute (JGI-PGF)"/>
            <person name="Lucas S."/>
            <person name="Copeland A."/>
            <person name="Lapidus A."/>
            <person name="Glavina del Rio T."/>
            <person name="Dalin E."/>
            <person name="Tice H."/>
            <person name="Bruce D."/>
            <person name="Goodwin L."/>
            <person name="Pitluck S."/>
            <person name="Peters L."/>
            <person name="Mikhailova N."/>
            <person name="Teshima H."/>
            <person name="Kyrpides N."/>
            <person name="Mavromatis K."/>
            <person name="Ivanova N."/>
            <person name="Markowitz V."/>
            <person name="Cheng J.-F."/>
            <person name="Hugenholtz P."/>
            <person name="Woyke T."/>
            <person name="Wu D."/>
            <person name="Spring S."/>
            <person name="Brambilla E.-M."/>
            <person name="Klenk H.-P."/>
            <person name="Eisen J.A."/>
        </authorList>
    </citation>
    <scope>NUCLEOTIDE SEQUENCE [LARGE SCALE GENOMIC DNA]</scope>
    <source>
        <strain evidence="2 3">DSM 12556</strain>
    </source>
</reference>
<evidence type="ECO:0008006" key="4">
    <source>
        <dbReference type="Google" id="ProtNLM"/>
    </source>
</evidence>
<accession>H0UR68</accession>
<sequence length="341" mass="36218">MRRFPPILLALSMVMSALYSLAVLQGPPGIRTLCRVQSARRALGEEMARRGVPFDEHLPFLGVEWSEITTTQGDLESKTLSARSVWALRALRWFERAGLHPGDRVLVFSSSSFPALLVSVLLAAQEAGLDVTCVVSLGASSYGANRPEAPWPVMEGCLLRSRVLQRPALAYTLGGEGETGGGIPPKGLETLIRSARSAGVPIWRDRILERKLQLVRSAGPKLVVSIGGSAANLGDDPAVLEVPSGLVMPRPDAGNGLVGEVLRMGTPVLYLIDLKGLHRREGLGAGRSWVPALGLALFLAVLGVNRRFVLLEGHEGGQAMAGSAPPPGGDGAEVRIEARAR</sequence>
<dbReference type="RefSeq" id="WP_006584399.1">
    <property type="nucleotide sequence ID" value="NZ_CM001377.1"/>
</dbReference>
<gene>
    <name evidence="2" type="ORF">TheveDRAFT_1787</name>
</gene>
<protein>
    <recommendedName>
        <fullName evidence="4">Poly-gamma-glutamate system protein</fullName>
    </recommendedName>
</protein>
<keyword evidence="3" id="KW-1185">Reference proteome</keyword>
<dbReference type="Proteomes" id="UP000005730">
    <property type="component" value="Chromosome"/>
</dbReference>
<evidence type="ECO:0000313" key="2">
    <source>
        <dbReference type="EMBL" id="EHM10905.1"/>
    </source>
</evidence>
<evidence type="ECO:0000256" key="1">
    <source>
        <dbReference type="SAM" id="MobiDB-lite"/>
    </source>
</evidence>